<gene>
    <name evidence="2" type="ORF">RF11_10981</name>
</gene>
<dbReference type="AlphaFoldDB" id="A0A0C2I786"/>
<evidence type="ECO:0000313" key="2">
    <source>
        <dbReference type="EMBL" id="KII61048.1"/>
    </source>
</evidence>
<name>A0A0C2I786_THEKT</name>
<dbReference type="Proteomes" id="UP000031668">
    <property type="component" value="Unassembled WGS sequence"/>
</dbReference>
<comment type="caution">
    <text evidence="2">The sequence shown here is derived from an EMBL/GenBank/DDBJ whole genome shotgun (WGS) entry which is preliminary data.</text>
</comment>
<keyword evidence="3" id="KW-1185">Reference proteome</keyword>
<sequence>MKYVHGQAQYETQIYNALLGSTSFTVEYLFEIKYLDSVFLNPRFQHYFKGPSLKNLCINDSGLFIKFEGFSEEWAEFRCNLSNFDSEIEIKECLISFKLDAYFDIVSFPVGYIFKLNKKTKYVFSDHRLRIWIVGKIGHRIYVNLTSLLITFPGYIRTYHWKVDYQRFIDGYLPSSTLIDDFAKYGGSYSNESDPSNQVKAEETPAEFKNKFLDRSAFWISKNMLFVFGSLVVIIIFLVIFVIIKCCRRSPANK</sequence>
<protein>
    <submittedName>
        <fullName evidence="2">Uncharacterized protein</fullName>
    </submittedName>
</protein>
<keyword evidence="1" id="KW-1133">Transmembrane helix</keyword>
<reference evidence="2 3" key="1">
    <citation type="journal article" date="2014" name="Genome Biol. Evol.">
        <title>The genome of the myxosporean Thelohanellus kitauei shows adaptations to nutrient acquisition within its fish host.</title>
        <authorList>
            <person name="Yang Y."/>
            <person name="Xiong J."/>
            <person name="Zhou Z."/>
            <person name="Huo F."/>
            <person name="Miao W."/>
            <person name="Ran C."/>
            <person name="Liu Y."/>
            <person name="Zhang J."/>
            <person name="Feng J."/>
            <person name="Wang M."/>
            <person name="Wang M."/>
            <person name="Wang L."/>
            <person name="Yao B."/>
        </authorList>
    </citation>
    <scope>NUCLEOTIDE SEQUENCE [LARGE SCALE GENOMIC DNA]</scope>
    <source>
        <strain evidence="2">Wuqing</strain>
    </source>
</reference>
<accession>A0A0C2I786</accession>
<evidence type="ECO:0000313" key="3">
    <source>
        <dbReference type="Proteomes" id="UP000031668"/>
    </source>
</evidence>
<dbReference type="EMBL" id="JWZT01005382">
    <property type="protein sequence ID" value="KII61048.1"/>
    <property type="molecule type" value="Genomic_DNA"/>
</dbReference>
<proteinExistence type="predicted"/>
<feature type="transmembrane region" description="Helical" evidence="1">
    <location>
        <begin position="224"/>
        <end position="244"/>
    </location>
</feature>
<keyword evidence="1" id="KW-0472">Membrane</keyword>
<keyword evidence="1" id="KW-0812">Transmembrane</keyword>
<evidence type="ECO:0000256" key="1">
    <source>
        <dbReference type="SAM" id="Phobius"/>
    </source>
</evidence>
<organism evidence="2 3">
    <name type="scientific">Thelohanellus kitauei</name>
    <name type="common">Myxosporean</name>
    <dbReference type="NCBI Taxonomy" id="669202"/>
    <lineage>
        <taxon>Eukaryota</taxon>
        <taxon>Metazoa</taxon>
        <taxon>Cnidaria</taxon>
        <taxon>Myxozoa</taxon>
        <taxon>Myxosporea</taxon>
        <taxon>Bivalvulida</taxon>
        <taxon>Platysporina</taxon>
        <taxon>Myxobolidae</taxon>
        <taxon>Thelohanellus</taxon>
    </lineage>
</organism>